<feature type="domain" description="F-box" evidence="1">
    <location>
        <begin position="11"/>
        <end position="47"/>
    </location>
</feature>
<evidence type="ECO:0000259" key="1">
    <source>
        <dbReference type="Pfam" id="PF00646"/>
    </source>
</evidence>
<dbReference type="SUPFAM" id="SSF81383">
    <property type="entry name" value="F-box domain"/>
    <property type="match status" value="1"/>
</dbReference>
<dbReference type="InterPro" id="IPR055290">
    <property type="entry name" value="At3g26010-like"/>
</dbReference>
<dbReference type="Pfam" id="PF00646">
    <property type="entry name" value="F-box"/>
    <property type="match status" value="1"/>
</dbReference>
<dbReference type="PANTHER" id="PTHR35546:SF115">
    <property type="entry name" value="F-BOX DOMAIN-CONTAINING PROTEIN"/>
    <property type="match status" value="1"/>
</dbReference>
<evidence type="ECO:0000313" key="4">
    <source>
        <dbReference type="Proteomes" id="UP001632038"/>
    </source>
</evidence>
<name>A0ABD3E7H6_9LAMI</name>
<comment type="caution">
    <text evidence="3">The sequence shown here is derived from an EMBL/GenBank/DDBJ whole genome shotgun (WGS) entry which is preliminary data.</text>
</comment>
<feature type="domain" description="F-box associated beta-propeller type 3" evidence="2">
    <location>
        <begin position="87"/>
        <end position="177"/>
    </location>
</feature>
<dbReference type="CDD" id="cd22157">
    <property type="entry name" value="F-box_AtFBW1-like"/>
    <property type="match status" value="1"/>
</dbReference>
<accession>A0ABD3E7H6</accession>
<organism evidence="3 4">
    <name type="scientific">Castilleja foliolosa</name>
    <dbReference type="NCBI Taxonomy" id="1961234"/>
    <lineage>
        <taxon>Eukaryota</taxon>
        <taxon>Viridiplantae</taxon>
        <taxon>Streptophyta</taxon>
        <taxon>Embryophyta</taxon>
        <taxon>Tracheophyta</taxon>
        <taxon>Spermatophyta</taxon>
        <taxon>Magnoliopsida</taxon>
        <taxon>eudicotyledons</taxon>
        <taxon>Gunneridae</taxon>
        <taxon>Pentapetalae</taxon>
        <taxon>asterids</taxon>
        <taxon>lamiids</taxon>
        <taxon>Lamiales</taxon>
        <taxon>Orobanchaceae</taxon>
        <taxon>Pedicularideae</taxon>
        <taxon>Castillejinae</taxon>
        <taxon>Castilleja</taxon>
    </lineage>
</organism>
<reference evidence="4" key="1">
    <citation type="journal article" date="2024" name="IScience">
        <title>Strigolactones Initiate the Formation of Haustorium-like Structures in Castilleja.</title>
        <authorList>
            <person name="Buerger M."/>
            <person name="Peterson D."/>
            <person name="Chory J."/>
        </authorList>
    </citation>
    <scope>NUCLEOTIDE SEQUENCE [LARGE SCALE GENOMIC DNA]</scope>
</reference>
<dbReference type="EMBL" id="JAVIJP010000007">
    <property type="protein sequence ID" value="KAL3650430.1"/>
    <property type="molecule type" value="Genomic_DNA"/>
</dbReference>
<proteinExistence type="predicted"/>
<evidence type="ECO:0008006" key="5">
    <source>
        <dbReference type="Google" id="ProtNLM"/>
    </source>
</evidence>
<dbReference type="AlphaFoldDB" id="A0ABD3E7H6"/>
<keyword evidence="4" id="KW-1185">Reference proteome</keyword>
<dbReference type="InterPro" id="IPR013187">
    <property type="entry name" value="F-box-assoc_dom_typ3"/>
</dbReference>
<sequence length="312" mass="36861">MNSAEIVASNDDLLQEILIRVPIKPLSRFQLVSKHWHSLISNPRFCCRGRRRNPAAVGLFLPPSDKNLVDKKYSRKNWGAHHHGEPIYYIYNPTTNKFSTFPKQGGDVRFMHLVFDPSKSHHYKVVCIKDVSMDMKLSQLEVYSSETRGPWVKCGGPFKCNVYLPYGVYWNGAIHWLELGWYMKTDTRDSLYFNPDDRHHRMVGPQSHFNVYEMRTDYSEWFVKYRVEACNFVDAYRDNLKPKAWWRNYKFAIYTMVRGDKEEDSFLILKIDEKITKYNLIDGAFETIYEFDGDEPVPNDTVFQYIESMCHV</sequence>
<evidence type="ECO:0000313" key="3">
    <source>
        <dbReference type="EMBL" id="KAL3650430.1"/>
    </source>
</evidence>
<gene>
    <name evidence="3" type="ORF">CASFOL_006833</name>
</gene>
<dbReference type="Gene3D" id="1.20.1280.50">
    <property type="match status" value="1"/>
</dbReference>
<dbReference type="InterPro" id="IPR036047">
    <property type="entry name" value="F-box-like_dom_sf"/>
</dbReference>
<dbReference type="PANTHER" id="PTHR35546">
    <property type="entry name" value="F-BOX PROTEIN INTERACTION DOMAIN PROTEIN-RELATED"/>
    <property type="match status" value="1"/>
</dbReference>
<dbReference type="Proteomes" id="UP001632038">
    <property type="component" value="Unassembled WGS sequence"/>
</dbReference>
<protein>
    <recommendedName>
        <fullName evidence="5">F-box domain-containing protein</fullName>
    </recommendedName>
</protein>
<dbReference type="Pfam" id="PF08268">
    <property type="entry name" value="FBA_3"/>
    <property type="match status" value="1"/>
</dbReference>
<dbReference type="InterPro" id="IPR001810">
    <property type="entry name" value="F-box_dom"/>
</dbReference>
<evidence type="ECO:0000259" key="2">
    <source>
        <dbReference type="Pfam" id="PF08268"/>
    </source>
</evidence>